<feature type="transmembrane region" description="Helical" evidence="1">
    <location>
        <begin position="52"/>
        <end position="68"/>
    </location>
</feature>
<reference evidence="2 3" key="1">
    <citation type="submission" date="2020-04" db="EMBL/GenBank/DDBJ databases">
        <title>Molecular characterization of pseudomonads from Agaricus bisporus reveal novel blotch 2 pathogens in Western Europe.</title>
        <authorList>
            <person name="Taparia T."/>
            <person name="Krijger M."/>
            <person name="Haynes E."/>
            <person name="Elpinstone J.G."/>
            <person name="Noble R."/>
            <person name="Van Der Wolf J."/>
        </authorList>
    </citation>
    <scope>NUCLEOTIDE SEQUENCE [LARGE SCALE GENOMIC DNA]</scope>
    <source>
        <strain evidence="2 3">IPO3737</strain>
    </source>
</reference>
<keyword evidence="1" id="KW-1133">Transmembrane helix</keyword>
<dbReference type="Proteomes" id="UP000520592">
    <property type="component" value="Unassembled WGS sequence"/>
</dbReference>
<protein>
    <submittedName>
        <fullName evidence="2">Terminase</fullName>
    </submittedName>
</protein>
<evidence type="ECO:0000256" key="1">
    <source>
        <dbReference type="SAM" id="Phobius"/>
    </source>
</evidence>
<dbReference type="EMBL" id="JACAQD010000006">
    <property type="protein sequence ID" value="NWC31526.1"/>
    <property type="molecule type" value="Genomic_DNA"/>
</dbReference>
<dbReference type="AlphaFoldDB" id="A0A7Y7Y829"/>
<accession>A0A7Y7Y829</accession>
<organism evidence="2 3">
    <name type="scientific">Pseudomonas gingeri</name>
    <dbReference type="NCBI Taxonomy" id="117681"/>
    <lineage>
        <taxon>Bacteria</taxon>
        <taxon>Pseudomonadati</taxon>
        <taxon>Pseudomonadota</taxon>
        <taxon>Gammaproteobacteria</taxon>
        <taxon>Pseudomonadales</taxon>
        <taxon>Pseudomonadaceae</taxon>
        <taxon>Pseudomonas</taxon>
    </lineage>
</organism>
<proteinExistence type="predicted"/>
<feature type="transmembrane region" description="Helical" evidence="1">
    <location>
        <begin position="28"/>
        <end position="46"/>
    </location>
</feature>
<keyword evidence="1" id="KW-0472">Membrane</keyword>
<evidence type="ECO:0000313" key="2">
    <source>
        <dbReference type="EMBL" id="NWC31526.1"/>
    </source>
</evidence>
<evidence type="ECO:0000313" key="3">
    <source>
        <dbReference type="Proteomes" id="UP000520592"/>
    </source>
</evidence>
<dbReference type="RefSeq" id="WP_177057611.1">
    <property type="nucleotide sequence ID" value="NZ_JACAPB010000003.1"/>
</dbReference>
<keyword evidence="1" id="KW-0812">Transmembrane</keyword>
<name>A0A7Y7Y829_9PSED</name>
<gene>
    <name evidence="2" type="ORF">HX876_03935</name>
</gene>
<comment type="caution">
    <text evidence="2">The sequence shown here is derived from an EMBL/GenBank/DDBJ whole genome shotgun (WGS) entry which is preliminary data.</text>
</comment>
<sequence length="77" mass="8348">MGKRHPNLPAWQWRVAPNTSNDGTREGMQLLSVILFALAFLLVASGVFSEDLTNVAIGVIGLVAAYSLRRKGHTLEA</sequence>